<name>A0A0E9V573_ANGAN</name>
<organism evidence="1">
    <name type="scientific">Anguilla anguilla</name>
    <name type="common">European freshwater eel</name>
    <name type="synonym">Muraena anguilla</name>
    <dbReference type="NCBI Taxonomy" id="7936"/>
    <lineage>
        <taxon>Eukaryota</taxon>
        <taxon>Metazoa</taxon>
        <taxon>Chordata</taxon>
        <taxon>Craniata</taxon>
        <taxon>Vertebrata</taxon>
        <taxon>Euteleostomi</taxon>
        <taxon>Actinopterygii</taxon>
        <taxon>Neopterygii</taxon>
        <taxon>Teleostei</taxon>
        <taxon>Anguilliformes</taxon>
        <taxon>Anguillidae</taxon>
        <taxon>Anguilla</taxon>
    </lineage>
</organism>
<accession>A0A0E9V573</accession>
<sequence length="30" mass="3419">MALYELILYDLSKNVFINTAGTSHSQPNMF</sequence>
<proteinExistence type="predicted"/>
<evidence type="ECO:0000313" key="1">
    <source>
        <dbReference type="EMBL" id="JAH73161.1"/>
    </source>
</evidence>
<reference evidence="1" key="2">
    <citation type="journal article" date="2015" name="Fish Shellfish Immunol.">
        <title>Early steps in the European eel (Anguilla anguilla)-Vibrio vulnificus interaction in the gills: Role of the RtxA13 toxin.</title>
        <authorList>
            <person name="Callol A."/>
            <person name="Pajuelo D."/>
            <person name="Ebbesson L."/>
            <person name="Teles M."/>
            <person name="MacKenzie S."/>
            <person name="Amaro C."/>
        </authorList>
    </citation>
    <scope>NUCLEOTIDE SEQUENCE</scope>
</reference>
<dbReference type="AlphaFoldDB" id="A0A0E9V573"/>
<dbReference type="EMBL" id="GBXM01035416">
    <property type="protein sequence ID" value="JAH73161.1"/>
    <property type="molecule type" value="Transcribed_RNA"/>
</dbReference>
<protein>
    <submittedName>
        <fullName evidence="1">Uncharacterized protein</fullName>
    </submittedName>
</protein>
<reference evidence="1" key="1">
    <citation type="submission" date="2014-11" db="EMBL/GenBank/DDBJ databases">
        <authorList>
            <person name="Amaro Gonzalez C."/>
        </authorList>
    </citation>
    <scope>NUCLEOTIDE SEQUENCE</scope>
</reference>